<reference evidence="2" key="1">
    <citation type="submission" date="2019-11" db="EMBL/GenBank/DDBJ databases">
        <authorList>
            <person name="Liu Y."/>
            <person name="Hou J."/>
            <person name="Li T.-Q."/>
            <person name="Guan C.-H."/>
            <person name="Wu X."/>
            <person name="Wu H.-Z."/>
            <person name="Ling F."/>
            <person name="Zhang R."/>
            <person name="Shi X.-G."/>
            <person name="Ren J.-P."/>
            <person name="Chen E.-F."/>
            <person name="Sun J.-M."/>
        </authorList>
    </citation>
    <scope>NUCLEOTIDE SEQUENCE</scope>
    <source>
        <strain evidence="2">Adult_tree_wgs_1</strain>
        <tissue evidence="2">Leaves</tissue>
    </source>
</reference>
<protein>
    <submittedName>
        <fullName evidence="2">Uncharacterized protein</fullName>
    </submittedName>
</protein>
<evidence type="ECO:0000313" key="3">
    <source>
        <dbReference type="Proteomes" id="UP000626092"/>
    </source>
</evidence>
<keyword evidence="3" id="KW-1185">Reference proteome</keyword>
<evidence type="ECO:0000256" key="1">
    <source>
        <dbReference type="SAM" id="MobiDB-lite"/>
    </source>
</evidence>
<dbReference type="Proteomes" id="UP000626092">
    <property type="component" value="Unassembled WGS sequence"/>
</dbReference>
<feature type="region of interest" description="Disordered" evidence="1">
    <location>
        <begin position="32"/>
        <end position="63"/>
    </location>
</feature>
<dbReference type="EMBL" id="WJXA01000009">
    <property type="protein sequence ID" value="KAF7132179.1"/>
    <property type="molecule type" value="Genomic_DNA"/>
</dbReference>
<organism evidence="2 3">
    <name type="scientific">Rhododendron simsii</name>
    <name type="common">Sims's rhododendron</name>
    <dbReference type="NCBI Taxonomy" id="118357"/>
    <lineage>
        <taxon>Eukaryota</taxon>
        <taxon>Viridiplantae</taxon>
        <taxon>Streptophyta</taxon>
        <taxon>Embryophyta</taxon>
        <taxon>Tracheophyta</taxon>
        <taxon>Spermatophyta</taxon>
        <taxon>Magnoliopsida</taxon>
        <taxon>eudicotyledons</taxon>
        <taxon>Gunneridae</taxon>
        <taxon>Pentapetalae</taxon>
        <taxon>asterids</taxon>
        <taxon>Ericales</taxon>
        <taxon>Ericaceae</taxon>
        <taxon>Ericoideae</taxon>
        <taxon>Rhodoreae</taxon>
        <taxon>Rhododendron</taxon>
    </lineage>
</organism>
<name>A0A834GH65_RHOSS</name>
<gene>
    <name evidence="2" type="ORF">RHSIM_Rhsim09G0172800</name>
</gene>
<comment type="caution">
    <text evidence="2">The sequence shown here is derived from an EMBL/GenBank/DDBJ whole genome shotgun (WGS) entry which is preliminary data.</text>
</comment>
<feature type="region of interest" description="Disordered" evidence="1">
    <location>
        <begin position="75"/>
        <end position="114"/>
    </location>
</feature>
<feature type="compositionally biased region" description="Polar residues" evidence="1">
    <location>
        <begin position="104"/>
        <end position="114"/>
    </location>
</feature>
<proteinExistence type="predicted"/>
<accession>A0A834GH65</accession>
<sequence>MCKCGPAPAKLVTPEKHRNFVKGILEESCATDMDPEVLESSPRMMQQKRKCEEPCIPSEEDGTVESRFRERGMKLVKKAGIRTGDRRTEGQPSGNARNKRNFNGHPTASRNTQM</sequence>
<evidence type="ECO:0000313" key="2">
    <source>
        <dbReference type="EMBL" id="KAF7132179.1"/>
    </source>
</evidence>
<dbReference type="AlphaFoldDB" id="A0A834GH65"/>
<dbReference type="OrthoDB" id="1819242at2759"/>